<feature type="region of interest" description="Disordered" evidence="1">
    <location>
        <begin position="300"/>
        <end position="337"/>
    </location>
</feature>
<accession>A0AAU9VMQ4</accession>
<organism evidence="3 4">
    <name type="scientific">Pocillopora meandrina</name>
    <dbReference type="NCBI Taxonomy" id="46732"/>
    <lineage>
        <taxon>Eukaryota</taxon>
        <taxon>Metazoa</taxon>
        <taxon>Cnidaria</taxon>
        <taxon>Anthozoa</taxon>
        <taxon>Hexacorallia</taxon>
        <taxon>Scleractinia</taxon>
        <taxon>Astrocoeniina</taxon>
        <taxon>Pocilloporidae</taxon>
        <taxon>Pocillopora</taxon>
    </lineage>
</organism>
<dbReference type="Proteomes" id="UP001159428">
    <property type="component" value="Unassembled WGS sequence"/>
</dbReference>
<name>A0AAU9VMQ4_9CNID</name>
<dbReference type="PANTHER" id="PTHR46832">
    <property type="entry name" value="5'-METHYLTHIOADENOSINE/S-ADENOSYLHOMOCYSTEINE NUCLEOSIDASE"/>
    <property type="match status" value="1"/>
</dbReference>
<dbReference type="Pfam" id="PF01048">
    <property type="entry name" value="PNP_UDP_1"/>
    <property type="match status" value="1"/>
</dbReference>
<dbReference type="GO" id="GO:0008930">
    <property type="term" value="F:methylthioadenosine nucleosidase activity"/>
    <property type="evidence" value="ECO:0007669"/>
    <property type="project" value="TreeGrafter"/>
</dbReference>
<dbReference type="Gene3D" id="1.10.533.10">
    <property type="entry name" value="Death Domain, Fas"/>
    <property type="match status" value="1"/>
</dbReference>
<evidence type="ECO:0000313" key="3">
    <source>
        <dbReference type="EMBL" id="CAH3031205.1"/>
    </source>
</evidence>
<evidence type="ECO:0000259" key="2">
    <source>
        <dbReference type="PROSITE" id="PS50017"/>
    </source>
</evidence>
<dbReference type="SUPFAM" id="SSF47986">
    <property type="entry name" value="DEATH domain"/>
    <property type="match status" value="1"/>
</dbReference>
<dbReference type="SUPFAM" id="SSF53167">
    <property type="entry name" value="Purine and uridine phosphorylases"/>
    <property type="match status" value="1"/>
</dbReference>
<feature type="domain" description="Death" evidence="2">
    <location>
        <begin position="348"/>
        <end position="404"/>
    </location>
</feature>
<dbReference type="GO" id="GO:0008782">
    <property type="term" value="F:adenosylhomocysteine nucleosidase activity"/>
    <property type="evidence" value="ECO:0007669"/>
    <property type="project" value="TreeGrafter"/>
</dbReference>
<proteinExistence type="predicted"/>
<evidence type="ECO:0000313" key="4">
    <source>
        <dbReference type="Proteomes" id="UP001159428"/>
    </source>
</evidence>
<dbReference type="GO" id="GO:0009116">
    <property type="term" value="P:nucleoside metabolic process"/>
    <property type="evidence" value="ECO:0007669"/>
    <property type="project" value="InterPro"/>
</dbReference>
<dbReference type="GO" id="GO:0007165">
    <property type="term" value="P:signal transduction"/>
    <property type="evidence" value="ECO:0007669"/>
    <property type="project" value="InterPro"/>
</dbReference>
<protein>
    <recommendedName>
        <fullName evidence="2">Death domain-containing protein</fullName>
    </recommendedName>
</protein>
<reference evidence="3 4" key="1">
    <citation type="submission" date="2022-05" db="EMBL/GenBank/DDBJ databases">
        <authorList>
            <consortium name="Genoscope - CEA"/>
            <person name="William W."/>
        </authorList>
    </citation>
    <scope>NUCLEOTIDE SEQUENCE [LARGE SCALE GENOMIC DNA]</scope>
</reference>
<dbReference type="PANTHER" id="PTHR46832:SF1">
    <property type="entry name" value="5'-METHYLTHIOADENOSINE_S-ADENOSYLHOMOCYSTEINE NUCLEOSIDASE"/>
    <property type="match status" value="1"/>
</dbReference>
<sequence length="421" mass="46535">MADATITESTSQATSKRKPLEVDVKVPEVENLPQHSEPWKNVQNNSLPVHFLLLTVNDCEFRSCLSFLKEDFVKSYRKTLGFVYFGSILDNEKVKVAVMKCNMGGAAPGGSLVVVPKAVRILKPKAVFNVGFCASLNKEKAKLGDVVVCSKLITYAFIKQEDYRIEEQGVRVPLNKGLSGIARHIGDGWKPPVKNSTDLKVKPSTNGVFLSGPEVINDPKRLAALMKRFPEATAIEMEGEGLYAAAHDLNIEWIVIKGVSNFADGKKSETDHWRLFASVMAASLVAHILKDSGIFESWPHFEGAPQEPSTRRGRRSTRSSGSEPRATQAPVKAGGPSIDELEDLSLELGGKWEELGRRLRFNQAAITGFDEDNRGLKKKAFKMLMAWKQREGSNATYKVLCDALCDKKVQCTLLAEQFCCE</sequence>
<dbReference type="PROSITE" id="PS50017">
    <property type="entry name" value="DEATH_DOMAIN"/>
    <property type="match status" value="1"/>
</dbReference>
<dbReference type="InterPro" id="IPR000488">
    <property type="entry name" value="Death_dom"/>
</dbReference>
<dbReference type="InterPro" id="IPR011029">
    <property type="entry name" value="DEATH-like_dom_sf"/>
</dbReference>
<dbReference type="InterPro" id="IPR000845">
    <property type="entry name" value="Nucleoside_phosphorylase_d"/>
</dbReference>
<dbReference type="CDD" id="cd01670">
    <property type="entry name" value="Death"/>
    <property type="match status" value="1"/>
</dbReference>
<dbReference type="Gene3D" id="3.40.50.1580">
    <property type="entry name" value="Nucleoside phosphorylase domain"/>
    <property type="match status" value="1"/>
</dbReference>
<gene>
    <name evidence="3" type="ORF">PMEA_00001212</name>
</gene>
<dbReference type="SMART" id="SM00005">
    <property type="entry name" value="DEATH"/>
    <property type="match status" value="1"/>
</dbReference>
<keyword evidence="4" id="KW-1185">Reference proteome</keyword>
<comment type="caution">
    <text evidence="3">The sequence shown here is derived from an EMBL/GenBank/DDBJ whole genome shotgun (WGS) entry which is preliminary data.</text>
</comment>
<dbReference type="EMBL" id="CALNXJ010000001">
    <property type="protein sequence ID" value="CAH3031205.1"/>
    <property type="molecule type" value="Genomic_DNA"/>
</dbReference>
<dbReference type="AlphaFoldDB" id="A0AAU9VMQ4"/>
<dbReference type="GO" id="GO:0019284">
    <property type="term" value="P:L-methionine salvage from S-adenosylmethionine"/>
    <property type="evidence" value="ECO:0007669"/>
    <property type="project" value="TreeGrafter"/>
</dbReference>
<dbReference type="InterPro" id="IPR035994">
    <property type="entry name" value="Nucleoside_phosphorylase_sf"/>
</dbReference>
<evidence type="ECO:0000256" key="1">
    <source>
        <dbReference type="SAM" id="MobiDB-lite"/>
    </source>
</evidence>
<dbReference type="Pfam" id="PF00531">
    <property type="entry name" value="Death"/>
    <property type="match status" value="1"/>
</dbReference>
<dbReference type="GO" id="GO:0005829">
    <property type="term" value="C:cytosol"/>
    <property type="evidence" value="ECO:0007669"/>
    <property type="project" value="TreeGrafter"/>
</dbReference>